<dbReference type="Proteomes" id="UP000266506">
    <property type="component" value="Unassembled WGS sequence"/>
</dbReference>
<comment type="caution">
    <text evidence="5">The sequence shown here is derived from an EMBL/GenBank/DDBJ whole genome shotgun (WGS) entry which is preliminary data.</text>
</comment>
<comment type="cofactor">
    <cofactor evidence="3">
        <name>Zn(2+)</name>
        <dbReference type="ChEBI" id="CHEBI:29105"/>
    </cofactor>
    <text evidence="3">Binds 1 divalent metal cation per subunit.</text>
</comment>
<sequence length="276" mass="31283">MDYKIINKNKNILGEGPYYVEELNQISWVDIVGKKLCILDSSYKEIVFNEKVSAAIPIDKTSNFIVLGETKMFLYKDSKIIDYISLESIMKSGQRCNDAKADALGRLWFTVITDNGNYLPGGALYLFDNGKIILKQDNVKLANGMAFSKDNKHFYFVDSILKEVYVYDFDLESGNISNRKVLFKVDGTPDGMSIDSNDNLFVAVWGGARIEVRDSQNGGLLDTINLPTKLITSLTFKKNDIIVTSASLDEKDPYRGDVFLIETKYLGRKEYFFKLK</sequence>
<dbReference type="FunCoup" id="A0A397RWV5">
    <property type="interactions" value="80"/>
</dbReference>
<dbReference type="InterPro" id="IPR013658">
    <property type="entry name" value="SGL"/>
</dbReference>
<dbReference type="InterPro" id="IPR005511">
    <property type="entry name" value="SMP-30"/>
</dbReference>
<feature type="domain" description="SMP-30/Gluconolactonase/LRE-like region" evidence="4">
    <location>
        <begin position="13"/>
        <end position="246"/>
    </location>
</feature>
<keyword evidence="3" id="KW-0862">Zinc</keyword>
<dbReference type="AlphaFoldDB" id="A0A397RWV5"/>
<evidence type="ECO:0000259" key="4">
    <source>
        <dbReference type="Pfam" id="PF08450"/>
    </source>
</evidence>
<dbReference type="EMBL" id="QXEV01000007">
    <property type="protein sequence ID" value="RIA77722.1"/>
    <property type="molecule type" value="Genomic_DNA"/>
</dbReference>
<reference evidence="5 6" key="1">
    <citation type="submission" date="2018-08" db="EMBL/GenBank/DDBJ databases">
        <title>Genomic Encyclopedia of Archaeal and Bacterial Type Strains, Phase II (KMG-II): from individual species to whole genera.</title>
        <authorList>
            <person name="Goeker M."/>
        </authorList>
    </citation>
    <scope>NUCLEOTIDE SEQUENCE [LARGE SCALE GENOMIC DNA]</scope>
    <source>
        <strain evidence="5 6">ATCC 27112</strain>
    </source>
</reference>
<keyword evidence="3" id="KW-0479">Metal-binding</keyword>
<dbReference type="PANTHER" id="PTHR10907">
    <property type="entry name" value="REGUCALCIN"/>
    <property type="match status" value="1"/>
</dbReference>
<feature type="binding site" evidence="3">
    <location>
        <position position="143"/>
    </location>
    <ligand>
        <name>a divalent metal cation</name>
        <dbReference type="ChEBI" id="CHEBI:60240"/>
    </ligand>
</feature>
<feature type="binding site" evidence="3">
    <location>
        <position position="190"/>
    </location>
    <ligand>
        <name>a divalent metal cation</name>
        <dbReference type="ChEBI" id="CHEBI:60240"/>
    </ligand>
</feature>
<evidence type="ECO:0000256" key="1">
    <source>
        <dbReference type="ARBA" id="ARBA00008853"/>
    </source>
</evidence>
<dbReference type="GO" id="GO:0019853">
    <property type="term" value="P:L-ascorbic acid biosynthetic process"/>
    <property type="evidence" value="ECO:0007669"/>
    <property type="project" value="TreeGrafter"/>
</dbReference>
<feature type="binding site" evidence="3">
    <location>
        <position position="15"/>
    </location>
    <ligand>
        <name>a divalent metal cation</name>
        <dbReference type="ChEBI" id="CHEBI:60240"/>
    </ligand>
</feature>
<dbReference type="RefSeq" id="WP_162849763.1">
    <property type="nucleotide sequence ID" value="NZ_QXEV01000007.1"/>
</dbReference>
<dbReference type="InParanoid" id="A0A397RWV5"/>
<dbReference type="InterPro" id="IPR011042">
    <property type="entry name" value="6-blade_b-propeller_TolB-like"/>
</dbReference>
<evidence type="ECO:0000256" key="3">
    <source>
        <dbReference type="PIRSR" id="PIRSR605511-2"/>
    </source>
</evidence>
<accession>A0A397RWV5</accession>
<name>A0A397RWV5_9MOLU</name>
<comment type="similarity">
    <text evidence="1">Belongs to the SMP-30/CGR1 family.</text>
</comment>
<feature type="binding site" evidence="3">
    <location>
        <position position="95"/>
    </location>
    <ligand>
        <name>substrate</name>
    </ligand>
</feature>
<dbReference type="Gene3D" id="2.120.10.30">
    <property type="entry name" value="TolB, C-terminal domain"/>
    <property type="match status" value="1"/>
</dbReference>
<organism evidence="5 6">
    <name type="scientific">Anaeroplasma bactoclasticum</name>
    <dbReference type="NCBI Taxonomy" id="2088"/>
    <lineage>
        <taxon>Bacteria</taxon>
        <taxon>Bacillati</taxon>
        <taxon>Mycoplasmatota</taxon>
        <taxon>Mollicutes</taxon>
        <taxon>Anaeroplasmatales</taxon>
        <taxon>Anaeroplasmataceae</taxon>
        <taxon>Anaeroplasma</taxon>
    </lineage>
</organism>
<dbReference type="GO" id="GO:0004341">
    <property type="term" value="F:gluconolactonase activity"/>
    <property type="evidence" value="ECO:0007669"/>
    <property type="project" value="TreeGrafter"/>
</dbReference>
<dbReference type="PANTHER" id="PTHR10907:SF47">
    <property type="entry name" value="REGUCALCIN"/>
    <property type="match status" value="1"/>
</dbReference>
<proteinExistence type="inferred from homology"/>
<feature type="active site" description="Proton donor/acceptor" evidence="2">
    <location>
        <position position="190"/>
    </location>
</feature>
<keyword evidence="6" id="KW-1185">Reference proteome</keyword>
<dbReference type="Pfam" id="PF08450">
    <property type="entry name" value="SGL"/>
    <property type="match status" value="1"/>
</dbReference>
<feature type="binding site" evidence="3">
    <location>
        <position position="97"/>
    </location>
    <ligand>
        <name>substrate</name>
    </ligand>
</feature>
<dbReference type="PRINTS" id="PR01790">
    <property type="entry name" value="SMP30FAMILY"/>
</dbReference>
<dbReference type="GO" id="GO:0005509">
    <property type="term" value="F:calcium ion binding"/>
    <property type="evidence" value="ECO:0007669"/>
    <property type="project" value="TreeGrafter"/>
</dbReference>
<gene>
    <name evidence="5" type="ORF">EI71_00875</name>
</gene>
<evidence type="ECO:0000313" key="6">
    <source>
        <dbReference type="Proteomes" id="UP000266506"/>
    </source>
</evidence>
<evidence type="ECO:0000313" key="5">
    <source>
        <dbReference type="EMBL" id="RIA77722.1"/>
    </source>
</evidence>
<protein>
    <submittedName>
        <fullName evidence="5">Sugar lactone lactonase YvrE</fullName>
    </submittedName>
</protein>
<dbReference type="SUPFAM" id="SSF63829">
    <property type="entry name" value="Calcium-dependent phosphotriesterase"/>
    <property type="match status" value="1"/>
</dbReference>
<evidence type="ECO:0000256" key="2">
    <source>
        <dbReference type="PIRSR" id="PIRSR605511-1"/>
    </source>
</evidence>